<reference evidence="1 2" key="1">
    <citation type="submission" date="2018-06" db="EMBL/GenBank/DDBJ databases">
        <authorList>
            <consortium name="Pathogen Informatics"/>
            <person name="Doyle S."/>
        </authorList>
    </citation>
    <scope>NUCLEOTIDE SEQUENCE [LARGE SCALE GENOMIC DNA]</scope>
    <source>
        <strain evidence="1 2">NCTC11388</strain>
    </source>
</reference>
<dbReference type="AlphaFoldDB" id="A0A380CNG4"/>
<organism evidence="1 2">
    <name type="scientific">Sphingobacterium spiritivorum</name>
    <name type="common">Flavobacterium spiritivorum</name>
    <dbReference type="NCBI Taxonomy" id="258"/>
    <lineage>
        <taxon>Bacteria</taxon>
        <taxon>Pseudomonadati</taxon>
        <taxon>Bacteroidota</taxon>
        <taxon>Sphingobacteriia</taxon>
        <taxon>Sphingobacteriales</taxon>
        <taxon>Sphingobacteriaceae</taxon>
        <taxon>Sphingobacterium</taxon>
    </lineage>
</organism>
<proteinExistence type="predicted"/>
<protein>
    <submittedName>
        <fullName evidence="1">Uncharacterized protein</fullName>
    </submittedName>
</protein>
<sequence>MESYYVGVFLIIVNVYNAIFPEVCSRYYTLNILYDHF</sequence>
<name>A0A380CNG4_SPHSI</name>
<evidence type="ECO:0000313" key="2">
    <source>
        <dbReference type="Proteomes" id="UP000254893"/>
    </source>
</evidence>
<evidence type="ECO:0000313" key="1">
    <source>
        <dbReference type="EMBL" id="SUJ24855.1"/>
    </source>
</evidence>
<dbReference type="Proteomes" id="UP000254893">
    <property type="component" value="Unassembled WGS sequence"/>
</dbReference>
<accession>A0A380CNG4</accession>
<dbReference type="EMBL" id="UGYW01000002">
    <property type="protein sequence ID" value="SUJ24855.1"/>
    <property type="molecule type" value="Genomic_DNA"/>
</dbReference>
<gene>
    <name evidence="1" type="ORF">NCTC11388_03699</name>
</gene>